<comment type="caution">
    <text evidence="9">The sequence shown here is derived from an EMBL/GenBank/DDBJ whole genome shotgun (WGS) entry which is preliminary data.</text>
</comment>
<keyword evidence="5" id="KW-0653">Protein transport</keyword>
<keyword evidence="7" id="KW-0539">Nucleus</keyword>
<feature type="domain" description="Nucleoporin Nup133/Nup155-like C-terminal" evidence="8">
    <location>
        <begin position="434"/>
        <end position="643"/>
    </location>
</feature>
<evidence type="ECO:0000259" key="8">
    <source>
        <dbReference type="Pfam" id="PF03177"/>
    </source>
</evidence>
<name>A0AAW0SRK9_SCYPA</name>
<evidence type="ECO:0000313" key="10">
    <source>
        <dbReference type="Proteomes" id="UP001487740"/>
    </source>
</evidence>
<keyword evidence="4" id="KW-0509">mRNA transport</keyword>
<dbReference type="EMBL" id="JARAKH010000046">
    <property type="protein sequence ID" value="KAK8377965.1"/>
    <property type="molecule type" value="Genomic_DNA"/>
</dbReference>
<comment type="subcellular location">
    <subcellularLocation>
        <location evidence="1">Nucleus envelope</location>
    </subcellularLocation>
</comment>
<reference evidence="9 10" key="1">
    <citation type="submission" date="2023-03" db="EMBL/GenBank/DDBJ databases">
        <title>High-quality genome of Scylla paramamosain provides insights in environmental adaptation.</title>
        <authorList>
            <person name="Zhang L."/>
        </authorList>
    </citation>
    <scope>NUCLEOTIDE SEQUENCE [LARGE SCALE GENOMIC DNA]</scope>
    <source>
        <strain evidence="9">LZ_2023a</strain>
        <tissue evidence="9">Muscle</tissue>
    </source>
</reference>
<keyword evidence="10" id="KW-1185">Reference proteome</keyword>
<dbReference type="Pfam" id="PF03177">
    <property type="entry name" value="Nucleoporin_C"/>
    <property type="match status" value="1"/>
</dbReference>
<dbReference type="Gene3D" id="2.130.10.10">
    <property type="entry name" value="YVTN repeat-like/Quinoprotein amine dehydrogenase"/>
    <property type="match status" value="1"/>
</dbReference>
<accession>A0AAW0SRK9</accession>
<dbReference type="InterPro" id="IPR007187">
    <property type="entry name" value="Nucleoporin_Nup133/Nup155_C"/>
</dbReference>
<evidence type="ECO:0000256" key="5">
    <source>
        <dbReference type="ARBA" id="ARBA00022927"/>
    </source>
</evidence>
<keyword evidence="3" id="KW-0813">Transport</keyword>
<sequence>METGGTTPPTTVNNFSVLKHSEYYQESAENVLLAQRFLLCGTTAYIYNKNTVLCVSAVGEGDSGDRVEFSGAGDSILGVGRSQRLPLFFSATHGIVSITPTAANTSTLGGMVNESMTEEVSRLTEGLNLSLGVWTEGGADQDKTTRLQAAFLHYNKGNVAQSQLLLDELFPGSDTSQLDSAVLQLSINLLDDSPATDPRWAEALKGAIGGTGAPTSLIVLNQLKDKTTAHQYFITFLQQMGLWQQLSVGMERETRVATRTALAEHGQRLAFATALRTLHNEHQELVDAAIRHVVAERGEVPKNKLTHADLFYRCVSQIEDIIAGVLKAQQEVLSADVAPRDPVATIHNVNKLLLALLHTARAPSPHCASLHHHHRYPAGARALDRHKGNQGAPERSSCSNTRPLYRLGCQLINLADFILADYQPHLRSLAALPLGHDAHQDLLKEYGKDRYSLIQPLVDGEQYDQAVSLAEKYCDFRTLVEVCDRTNNQERLTQYMNRFGSEGFSDFVFRWYLETGKRGKLLCQGGGQQGGELARFLQDYSSLAWLHQINTRDFTSACSTLRHLAQEESTYLSRKKTLLSLSKLCGLVAGGGDGSGAGGADTTNGSMVVEDDSLTLEEELIHYQEQLPESVLSAHFLDPDTMRVLSPTELIHMYTSEENISANEFDFKKALDLMSFVGEEEAEELRRLVWVRALLRNSWDHLDTDNPIQALSETTFFKTVELAFTQGCEMRELLVPVEELLTCEELEKLCQDANFKFLLRAGYEHVEKLIG</sequence>
<gene>
    <name evidence="9" type="ORF">O3P69_018702</name>
</gene>
<dbReference type="SUPFAM" id="SSF117289">
    <property type="entry name" value="Nucleoporin domain"/>
    <property type="match status" value="1"/>
</dbReference>
<dbReference type="PANTHER" id="PTHR13405">
    <property type="entry name" value="NUCLEAR PORE COMPLEX PROTEIN NUP133"/>
    <property type="match status" value="1"/>
</dbReference>
<dbReference type="GO" id="GO:0006606">
    <property type="term" value="P:protein import into nucleus"/>
    <property type="evidence" value="ECO:0007669"/>
    <property type="project" value="TreeGrafter"/>
</dbReference>
<dbReference type="GO" id="GO:0016973">
    <property type="term" value="P:poly(A)+ mRNA export from nucleus"/>
    <property type="evidence" value="ECO:0007669"/>
    <property type="project" value="TreeGrafter"/>
</dbReference>
<organism evidence="9 10">
    <name type="scientific">Scylla paramamosain</name>
    <name type="common">Mud crab</name>
    <dbReference type="NCBI Taxonomy" id="85552"/>
    <lineage>
        <taxon>Eukaryota</taxon>
        <taxon>Metazoa</taxon>
        <taxon>Ecdysozoa</taxon>
        <taxon>Arthropoda</taxon>
        <taxon>Crustacea</taxon>
        <taxon>Multicrustacea</taxon>
        <taxon>Malacostraca</taxon>
        <taxon>Eumalacostraca</taxon>
        <taxon>Eucarida</taxon>
        <taxon>Decapoda</taxon>
        <taxon>Pleocyemata</taxon>
        <taxon>Brachyura</taxon>
        <taxon>Eubrachyura</taxon>
        <taxon>Portunoidea</taxon>
        <taxon>Portunidae</taxon>
        <taxon>Portuninae</taxon>
        <taxon>Scylla</taxon>
    </lineage>
</organism>
<dbReference type="GO" id="GO:0000972">
    <property type="term" value="P:transcription-dependent tethering of RNA polymerase II gene DNA at nuclear periphery"/>
    <property type="evidence" value="ECO:0007669"/>
    <property type="project" value="TreeGrafter"/>
</dbReference>
<evidence type="ECO:0000256" key="2">
    <source>
        <dbReference type="ARBA" id="ARBA00005569"/>
    </source>
</evidence>
<evidence type="ECO:0000256" key="4">
    <source>
        <dbReference type="ARBA" id="ARBA00022816"/>
    </source>
</evidence>
<protein>
    <recommendedName>
        <fullName evidence="8">Nucleoporin Nup133/Nup155-like C-terminal domain-containing protein</fullName>
    </recommendedName>
</protein>
<dbReference type="InterPro" id="IPR015943">
    <property type="entry name" value="WD40/YVTN_repeat-like_dom_sf"/>
</dbReference>
<dbReference type="PANTHER" id="PTHR13405:SF11">
    <property type="entry name" value="NUCLEAR PORE COMPLEX PROTEIN NUP133"/>
    <property type="match status" value="1"/>
</dbReference>
<dbReference type="GO" id="GO:0031080">
    <property type="term" value="C:nuclear pore outer ring"/>
    <property type="evidence" value="ECO:0007669"/>
    <property type="project" value="TreeGrafter"/>
</dbReference>
<dbReference type="AlphaFoldDB" id="A0AAW0SRK9"/>
<dbReference type="Gene3D" id="1.25.40.700">
    <property type="match status" value="1"/>
</dbReference>
<proteinExistence type="inferred from homology"/>
<comment type="similarity">
    <text evidence="2">Belongs to the nucleoporin Nup133 family.</text>
</comment>
<evidence type="ECO:0000256" key="6">
    <source>
        <dbReference type="ARBA" id="ARBA00023010"/>
    </source>
</evidence>
<dbReference type="Proteomes" id="UP001487740">
    <property type="component" value="Unassembled WGS sequence"/>
</dbReference>
<dbReference type="Gene3D" id="1.20.58.1380">
    <property type="match status" value="1"/>
</dbReference>
<dbReference type="InterPro" id="IPR037624">
    <property type="entry name" value="Nup133-like"/>
</dbReference>
<evidence type="ECO:0000313" key="9">
    <source>
        <dbReference type="EMBL" id="KAK8377965.1"/>
    </source>
</evidence>
<dbReference type="GO" id="GO:0017056">
    <property type="term" value="F:structural constituent of nuclear pore"/>
    <property type="evidence" value="ECO:0007669"/>
    <property type="project" value="InterPro"/>
</dbReference>
<evidence type="ECO:0000256" key="3">
    <source>
        <dbReference type="ARBA" id="ARBA00022448"/>
    </source>
</evidence>
<evidence type="ECO:0000256" key="7">
    <source>
        <dbReference type="ARBA" id="ARBA00023242"/>
    </source>
</evidence>
<keyword evidence="6" id="KW-0811">Translocation</keyword>
<evidence type="ECO:0000256" key="1">
    <source>
        <dbReference type="ARBA" id="ARBA00004259"/>
    </source>
</evidence>